<evidence type="ECO:0008006" key="7">
    <source>
        <dbReference type="Google" id="ProtNLM"/>
    </source>
</evidence>
<keyword evidence="1 5" id="KW-0812">Transmembrane</keyword>
<name>A0A7S3UWT4_HETAK</name>
<feature type="transmembrane region" description="Helical" evidence="5">
    <location>
        <begin position="311"/>
        <end position="329"/>
    </location>
</feature>
<dbReference type="EMBL" id="HBIU01012932">
    <property type="protein sequence ID" value="CAE0627200.1"/>
    <property type="molecule type" value="Transcribed_RNA"/>
</dbReference>
<sequence length="483" mass="52038">MDPTRDEAPDAEAPPAPAETAEHTENTPLLTQEGAQREAALRTWLRDAKQAEEQREGGGRWDNVEWKGIPATRWLLGIGYMAAMAVCGIVLVALGSSLEDLAENCGTTSVEVGTVFVARGAGAMFGSASSAKVYKMYSGTSVMCSGLFFLAVVLTYMPFLTSTLVLHLCFGALGVCTAMLDTGCQIMTRKLHGREAGPWLGANTVAFGVAGAIVPLISYLTGSLFAQYAILAVFSAANGVLIYITPQPLPHQIPPPAVKKTTAGGKPEKQTYEIEMVLSVMVFWLVGGKVTSTAYFTEFVEETDLIPYDDATLLICVLWTAITLGRVAGIQDMRFLDLSKLYNHLLIFLVGGIIGMGMIALFPSLPLALWVGVGLYGFFNGPTVGYIYDLNNRATVPSELGMSIVMLGLNCGASLVPYGTSLLWEYTGAYSLIYIIMFSHIVPIPLMYVAKYIFENKQIKKDDPPVADSGISKQKTSTRKAVV</sequence>
<dbReference type="PANTHER" id="PTHR23121:SF9">
    <property type="entry name" value="SODIUM-DEPENDENT GLUCOSE TRANSPORTER 1"/>
    <property type="match status" value="1"/>
</dbReference>
<dbReference type="Gene3D" id="1.20.1250.20">
    <property type="entry name" value="MFS general substrate transporter like domains"/>
    <property type="match status" value="1"/>
</dbReference>
<feature type="transmembrane region" description="Helical" evidence="5">
    <location>
        <begin position="432"/>
        <end position="454"/>
    </location>
</feature>
<organism evidence="6">
    <name type="scientific">Heterosigma akashiwo</name>
    <name type="common">Chromophytic alga</name>
    <name type="synonym">Heterosigma carterae</name>
    <dbReference type="NCBI Taxonomy" id="2829"/>
    <lineage>
        <taxon>Eukaryota</taxon>
        <taxon>Sar</taxon>
        <taxon>Stramenopiles</taxon>
        <taxon>Ochrophyta</taxon>
        <taxon>Raphidophyceae</taxon>
        <taxon>Chattonellales</taxon>
        <taxon>Chattonellaceae</taxon>
        <taxon>Heterosigma</taxon>
    </lineage>
</organism>
<reference evidence="6" key="1">
    <citation type="submission" date="2021-01" db="EMBL/GenBank/DDBJ databases">
        <authorList>
            <person name="Corre E."/>
            <person name="Pelletier E."/>
            <person name="Niang G."/>
            <person name="Scheremetjew M."/>
            <person name="Finn R."/>
            <person name="Kale V."/>
            <person name="Holt S."/>
            <person name="Cochrane G."/>
            <person name="Meng A."/>
            <person name="Brown T."/>
            <person name="Cohen L."/>
        </authorList>
    </citation>
    <scope>NUCLEOTIDE SEQUENCE</scope>
    <source>
        <strain evidence="6">CCMP3107</strain>
    </source>
</reference>
<dbReference type="SUPFAM" id="SSF103473">
    <property type="entry name" value="MFS general substrate transporter"/>
    <property type="match status" value="1"/>
</dbReference>
<accession>A0A7S3UWT4</accession>
<evidence type="ECO:0000256" key="1">
    <source>
        <dbReference type="ARBA" id="ARBA00022692"/>
    </source>
</evidence>
<gene>
    <name evidence="6" type="ORF">HAKA00212_LOCUS5878</name>
</gene>
<feature type="region of interest" description="Disordered" evidence="4">
    <location>
        <begin position="1"/>
        <end position="36"/>
    </location>
</feature>
<evidence type="ECO:0000256" key="3">
    <source>
        <dbReference type="ARBA" id="ARBA00023136"/>
    </source>
</evidence>
<feature type="transmembrane region" description="Helical" evidence="5">
    <location>
        <begin position="276"/>
        <end position="296"/>
    </location>
</feature>
<evidence type="ECO:0000256" key="4">
    <source>
        <dbReference type="SAM" id="MobiDB-lite"/>
    </source>
</evidence>
<protein>
    <recommendedName>
        <fullName evidence="7">Major facilitator superfamily (MFS) profile domain-containing protein</fullName>
    </recommendedName>
</protein>
<feature type="transmembrane region" description="Helical" evidence="5">
    <location>
        <begin position="400"/>
        <end position="420"/>
    </location>
</feature>
<keyword evidence="2 5" id="KW-1133">Transmembrane helix</keyword>
<dbReference type="GO" id="GO:0022857">
    <property type="term" value="F:transmembrane transporter activity"/>
    <property type="evidence" value="ECO:0007669"/>
    <property type="project" value="InterPro"/>
</dbReference>
<dbReference type="InterPro" id="IPR011701">
    <property type="entry name" value="MFS"/>
</dbReference>
<proteinExistence type="predicted"/>
<feature type="transmembrane region" description="Helical" evidence="5">
    <location>
        <begin position="137"/>
        <end position="159"/>
    </location>
</feature>
<feature type="transmembrane region" description="Helical" evidence="5">
    <location>
        <begin position="367"/>
        <end position="388"/>
    </location>
</feature>
<keyword evidence="3 5" id="KW-0472">Membrane</keyword>
<dbReference type="InterPro" id="IPR036259">
    <property type="entry name" value="MFS_trans_sf"/>
</dbReference>
<feature type="transmembrane region" description="Helical" evidence="5">
    <location>
        <begin position="341"/>
        <end position="361"/>
    </location>
</feature>
<feature type="transmembrane region" description="Helical" evidence="5">
    <location>
        <begin position="199"/>
        <end position="219"/>
    </location>
</feature>
<evidence type="ECO:0000313" key="6">
    <source>
        <dbReference type="EMBL" id="CAE0627200.1"/>
    </source>
</evidence>
<evidence type="ECO:0000256" key="2">
    <source>
        <dbReference type="ARBA" id="ARBA00022989"/>
    </source>
</evidence>
<dbReference type="Pfam" id="PF07690">
    <property type="entry name" value="MFS_1"/>
    <property type="match status" value="1"/>
</dbReference>
<evidence type="ECO:0000256" key="5">
    <source>
        <dbReference type="SAM" id="Phobius"/>
    </source>
</evidence>
<feature type="transmembrane region" description="Helical" evidence="5">
    <location>
        <begin position="74"/>
        <end position="94"/>
    </location>
</feature>
<feature type="transmembrane region" description="Helical" evidence="5">
    <location>
        <begin position="225"/>
        <end position="244"/>
    </location>
</feature>
<feature type="transmembrane region" description="Helical" evidence="5">
    <location>
        <begin position="165"/>
        <end position="187"/>
    </location>
</feature>
<dbReference type="AlphaFoldDB" id="A0A7S3UWT4"/>
<feature type="region of interest" description="Disordered" evidence="4">
    <location>
        <begin position="462"/>
        <end position="483"/>
    </location>
</feature>
<dbReference type="PANTHER" id="PTHR23121">
    <property type="entry name" value="SODIUM-DEPENDENT GLUCOSE TRANSPORTER 1"/>
    <property type="match status" value="1"/>
</dbReference>